<evidence type="ECO:0000313" key="3">
    <source>
        <dbReference type="Proteomes" id="UP000095401"/>
    </source>
</evidence>
<dbReference type="Proteomes" id="UP000095401">
    <property type="component" value="Chromosome"/>
</dbReference>
<sequence>MAEPVALYRVADGTVHLHGELDAAGVPALNARLQSLRGEEGAECTLELDELELLDAAAVIGMLELIRGLMADKMHVTVLHAPQTLAHTLYRVGELERHGLRLIDPREEEPYG</sequence>
<proteinExistence type="predicted"/>
<evidence type="ECO:0000313" key="2">
    <source>
        <dbReference type="EMBL" id="AOU99380.1"/>
    </source>
</evidence>
<protein>
    <recommendedName>
        <fullName evidence="1">MlaB-like STAS domain-containing protein</fullName>
    </recommendedName>
</protein>
<name>A0A1D8IS90_9GAMM</name>
<keyword evidence="3" id="KW-1185">Reference proteome</keyword>
<reference evidence="3" key="1">
    <citation type="submission" date="2016-09" db="EMBL/GenBank/DDBJ databases">
        <title>Acidihalobacter prosperus F5.</title>
        <authorList>
            <person name="Khaleque H.N."/>
            <person name="Ramsay J.P."/>
            <person name="Kaksonen A.H."/>
            <person name="Boxall N.J."/>
            <person name="Watkin E.L.J."/>
        </authorList>
    </citation>
    <scope>NUCLEOTIDE SEQUENCE [LARGE SCALE GENOMIC DNA]</scope>
    <source>
        <strain evidence="3">F5</strain>
    </source>
</reference>
<feature type="domain" description="MlaB-like STAS" evidence="1">
    <location>
        <begin position="15"/>
        <end position="92"/>
    </location>
</feature>
<dbReference type="RefSeq" id="WP_070079729.1">
    <property type="nucleotide sequence ID" value="NZ_CP017415.1"/>
</dbReference>
<dbReference type="InterPro" id="IPR036513">
    <property type="entry name" value="STAS_dom_sf"/>
</dbReference>
<dbReference type="KEGG" id="aprs:BI364_16890"/>
<dbReference type="AlphaFoldDB" id="A0A1D8IS90"/>
<accession>A0A1D8IS90</accession>
<dbReference type="EMBL" id="CP017415">
    <property type="protein sequence ID" value="AOU99380.1"/>
    <property type="molecule type" value="Genomic_DNA"/>
</dbReference>
<dbReference type="Pfam" id="PF13466">
    <property type="entry name" value="STAS_2"/>
    <property type="match status" value="1"/>
</dbReference>
<organism evidence="2 3">
    <name type="scientific">Acidihalobacter yilgarnensis</name>
    <dbReference type="NCBI Taxonomy" id="2819280"/>
    <lineage>
        <taxon>Bacteria</taxon>
        <taxon>Pseudomonadati</taxon>
        <taxon>Pseudomonadota</taxon>
        <taxon>Gammaproteobacteria</taxon>
        <taxon>Chromatiales</taxon>
        <taxon>Ectothiorhodospiraceae</taxon>
        <taxon>Acidihalobacter</taxon>
    </lineage>
</organism>
<dbReference type="SUPFAM" id="SSF52091">
    <property type="entry name" value="SpoIIaa-like"/>
    <property type="match status" value="1"/>
</dbReference>
<dbReference type="InterPro" id="IPR058548">
    <property type="entry name" value="MlaB-like_STAS"/>
</dbReference>
<dbReference type="Gene3D" id="3.30.750.24">
    <property type="entry name" value="STAS domain"/>
    <property type="match status" value="1"/>
</dbReference>
<evidence type="ECO:0000259" key="1">
    <source>
        <dbReference type="Pfam" id="PF13466"/>
    </source>
</evidence>
<gene>
    <name evidence="2" type="ORF">BI364_16890</name>
</gene>